<keyword evidence="4" id="KW-1185">Reference proteome</keyword>
<evidence type="ECO:0000313" key="3">
    <source>
        <dbReference type="EMBL" id="TKR86922.1"/>
    </source>
</evidence>
<dbReference type="SMART" id="SM00289">
    <property type="entry name" value="WR1"/>
    <property type="match status" value="3"/>
</dbReference>
<gene>
    <name evidence="3" type="ORF">L596_011419</name>
</gene>
<feature type="region of interest" description="Disordered" evidence="1">
    <location>
        <begin position="115"/>
        <end position="170"/>
    </location>
</feature>
<feature type="signal peptide" evidence="2">
    <location>
        <begin position="1"/>
        <end position="18"/>
    </location>
</feature>
<dbReference type="EMBL" id="AZBU02000003">
    <property type="protein sequence ID" value="TKR86922.1"/>
    <property type="molecule type" value="Genomic_DNA"/>
</dbReference>
<dbReference type="InterPro" id="IPR006150">
    <property type="entry name" value="Cys_repeat_1"/>
</dbReference>
<feature type="chain" id="PRO_5020677456" evidence="2">
    <location>
        <begin position="19"/>
        <end position="307"/>
    </location>
</feature>
<keyword evidence="2" id="KW-0732">Signal</keyword>
<evidence type="ECO:0000256" key="1">
    <source>
        <dbReference type="SAM" id="MobiDB-lite"/>
    </source>
</evidence>
<accession>A0A4U5NUB7</accession>
<comment type="caution">
    <text evidence="3">The sequence shown here is derived from an EMBL/GenBank/DDBJ whole genome shotgun (WGS) entry which is preliminary data.</text>
</comment>
<dbReference type="Proteomes" id="UP000298663">
    <property type="component" value="Unassembled WGS sequence"/>
</dbReference>
<name>A0A4U5NUB7_STECR</name>
<reference evidence="3 4" key="1">
    <citation type="journal article" date="2015" name="Genome Biol.">
        <title>Comparative genomics of Steinernema reveals deeply conserved gene regulatory networks.</title>
        <authorList>
            <person name="Dillman A.R."/>
            <person name="Macchietto M."/>
            <person name="Porter C.F."/>
            <person name="Rogers A."/>
            <person name="Williams B."/>
            <person name="Antoshechkin I."/>
            <person name="Lee M.M."/>
            <person name="Goodwin Z."/>
            <person name="Lu X."/>
            <person name="Lewis E.E."/>
            <person name="Goodrich-Blair H."/>
            <person name="Stock S.P."/>
            <person name="Adams B.J."/>
            <person name="Sternberg P.W."/>
            <person name="Mortazavi A."/>
        </authorList>
    </citation>
    <scope>NUCLEOTIDE SEQUENCE [LARGE SCALE GENOMIC DNA]</scope>
    <source>
        <strain evidence="3 4">ALL</strain>
    </source>
</reference>
<dbReference type="InterPro" id="IPR028150">
    <property type="entry name" value="Lustrin_cystein"/>
</dbReference>
<evidence type="ECO:0000313" key="4">
    <source>
        <dbReference type="Proteomes" id="UP000298663"/>
    </source>
</evidence>
<feature type="compositionally biased region" description="Low complexity" evidence="1">
    <location>
        <begin position="143"/>
        <end position="155"/>
    </location>
</feature>
<proteinExistence type="predicted"/>
<dbReference type="AlphaFoldDB" id="A0A4U5NUB7"/>
<organism evidence="3 4">
    <name type="scientific">Steinernema carpocapsae</name>
    <name type="common">Entomopathogenic nematode</name>
    <dbReference type="NCBI Taxonomy" id="34508"/>
    <lineage>
        <taxon>Eukaryota</taxon>
        <taxon>Metazoa</taxon>
        <taxon>Ecdysozoa</taxon>
        <taxon>Nematoda</taxon>
        <taxon>Chromadorea</taxon>
        <taxon>Rhabditida</taxon>
        <taxon>Tylenchina</taxon>
        <taxon>Panagrolaimomorpha</taxon>
        <taxon>Strongyloidoidea</taxon>
        <taxon>Steinernematidae</taxon>
        <taxon>Steinernema</taxon>
    </lineage>
</organism>
<sequence length="307" mass="34611">MASLVSTFLLIFFGFVESFHFRALYDDVGIGINCPSGNKVYIHPISGDLQQCSQQLGFYNQTSCPGGTVCERFPILIPGFQDYCCWAEDTSDNEEDGNNRSWIHCGHVDAAASDRRRRRVDHDDSDAENEENEATSRSRRIRTTVTELPTTTTTTRPPPPPRRGPKCRNSDDVALIDFGNRLRDCYYQQCPYGYRCEMNMDIRRYICCGAERDVFPPPGLPPLPAPKPLVPRPFRPQRPPYFHEDESLECPGGGEYRPNPSQIAVCSRHDSHLKCPASHPDCVHSSYAGQMVCCQLGGVAARRRSWT</sequence>
<reference evidence="3 4" key="2">
    <citation type="journal article" date="2019" name="G3 (Bethesda)">
        <title>Hybrid Assembly of the Genome of the Entomopathogenic Nematode Steinernema carpocapsae Identifies the X-Chromosome.</title>
        <authorList>
            <person name="Serra L."/>
            <person name="Macchietto M."/>
            <person name="Macias-Munoz A."/>
            <person name="McGill C.J."/>
            <person name="Rodriguez I.M."/>
            <person name="Rodriguez B."/>
            <person name="Murad R."/>
            <person name="Mortazavi A."/>
        </authorList>
    </citation>
    <scope>NUCLEOTIDE SEQUENCE [LARGE SCALE GENOMIC DNA]</scope>
    <source>
        <strain evidence="3 4">ALL</strain>
    </source>
</reference>
<dbReference type="Pfam" id="PF14625">
    <property type="entry name" value="Lustrin_cystein"/>
    <property type="match status" value="1"/>
</dbReference>
<protein>
    <submittedName>
        <fullName evidence="3">Uncharacterized protein</fullName>
    </submittedName>
</protein>
<feature type="compositionally biased region" description="Acidic residues" evidence="1">
    <location>
        <begin position="123"/>
        <end position="133"/>
    </location>
</feature>
<dbReference type="OrthoDB" id="5872669at2759"/>
<evidence type="ECO:0000256" key="2">
    <source>
        <dbReference type="SAM" id="SignalP"/>
    </source>
</evidence>